<evidence type="ECO:0000313" key="12">
    <source>
        <dbReference type="EMBL" id="TPG64923.1"/>
    </source>
</evidence>
<dbReference type="InterPro" id="IPR003594">
    <property type="entry name" value="HATPase_dom"/>
</dbReference>
<proteinExistence type="predicted"/>
<comment type="subcellular location">
    <subcellularLocation>
        <location evidence="2">Membrane</location>
    </subcellularLocation>
</comment>
<organism evidence="12 13">
    <name type="scientific">Ewingella americana</name>
    <dbReference type="NCBI Taxonomy" id="41202"/>
    <lineage>
        <taxon>Bacteria</taxon>
        <taxon>Pseudomonadati</taxon>
        <taxon>Pseudomonadota</taxon>
        <taxon>Gammaproteobacteria</taxon>
        <taxon>Enterobacterales</taxon>
        <taxon>Yersiniaceae</taxon>
        <taxon>Ewingella</taxon>
    </lineage>
</organism>
<dbReference type="EMBL" id="RCZD01000001">
    <property type="protein sequence ID" value="TPG64923.1"/>
    <property type="molecule type" value="Genomic_DNA"/>
</dbReference>
<dbReference type="InterPro" id="IPR003661">
    <property type="entry name" value="HisK_dim/P_dom"/>
</dbReference>
<dbReference type="InterPro" id="IPR036890">
    <property type="entry name" value="HATPase_C_sf"/>
</dbReference>
<dbReference type="GO" id="GO:0005886">
    <property type="term" value="C:plasma membrane"/>
    <property type="evidence" value="ECO:0007669"/>
    <property type="project" value="UniProtKB-ARBA"/>
</dbReference>
<feature type="coiled-coil region" evidence="8">
    <location>
        <begin position="150"/>
        <end position="184"/>
    </location>
</feature>
<accession>A0A502GVC0</accession>
<keyword evidence="5" id="KW-0808">Transferase</keyword>
<dbReference type="Gene3D" id="3.30.565.10">
    <property type="entry name" value="Histidine kinase-like ATPase, C-terminal domain"/>
    <property type="match status" value="1"/>
</dbReference>
<protein>
    <recommendedName>
        <fullName evidence="3">histidine kinase</fullName>
        <ecNumber evidence="3">2.7.13.3</ecNumber>
    </recommendedName>
</protein>
<dbReference type="EC" id="2.7.13.3" evidence="3"/>
<dbReference type="RefSeq" id="WP_140470007.1">
    <property type="nucleotide sequence ID" value="NZ_RCZD01000001.1"/>
</dbReference>
<dbReference type="InterPro" id="IPR003660">
    <property type="entry name" value="HAMP_dom"/>
</dbReference>
<dbReference type="Pfam" id="PF02518">
    <property type="entry name" value="HATPase_c"/>
    <property type="match status" value="1"/>
</dbReference>
<feature type="domain" description="HAMP" evidence="11">
    <location>
        <begin position="115"/>
        <end position="169"/>
    </location>
</feature>
<evidence type="ECO:0000259" key="11">
    <source>
        <dbReference type="PROSITE" id="PS50885"/>
    </source>
</evidence>
<feature type="transmembrane region" description="Helical" evidence="9">
    <location>
        <begin position="92"/>
        <end position="111"/>
    </location>
</feature>
<evidence type="ECO:0000256" key="3">
    <source>
        <dbReference type="ARBA" id="ARBA00012438"/>
    </source>
</evidence>
<keyword evidence="13" id="KW-1185">Reference proteome</keyword>
<name>A0A502GVC0_9GAMM</name>
<feature type="domain" description="Histidine kinase" evidence="10">
    <location>
        <begin position="177"/>
        <end position="391"/>
    </location>
</feature>
<keyword evidence="4" id="KW-0597">Phosphoprotein</keyword>
<keyword evidence="9" id="KW-0812">Transmembrane</keyword>
<dbReference type="Pfam" id="PF00512">
    <property type="entry name" value="HisKA"/>
    <property type="match status" value="1"/>
</dbReference>
<dbReference type="SUPFAM" id="SSF55874">
    <property type="entry name" value="ATPase domain of HSP90 chaperone/DNA topoisomerase II/histidine kinase"/>
    <property type="match status" value="1"/>
</dbReference>
<dbReference type="GO" id="GO:0000155">
    <property type="term" value="F:phosphorelay sensor kinase activity"/>
    <property type="evidence" value="ECO:0007669"/>
    <property type="project" value="InterPro"/>
</dbReference>
<gene>
    <name evidence="12" type="ORF">EAH77_01350</name>
</gene>
<dbReference type="InterPro" id="IPR036097">
    <property type="entry name" value="HisK_dim/P_sf"/>
</dbReference>
<dbReference type="PANTHER" id="PTHR43711">
    <property type="entry name" value="TWO-COMPONENT HISTIDINE KINASE"/>
    <property type="match status" value="1"/>
</dbReference>
<comment type="caution">
    <text evidence="12">The sequence shown here is derived from an EMBL/GenBank/DDBJ whole genome shotgun (WGS) entry which is preliminary data.</text>
</comment>
<evidence type="ECO:0000256" key="5">
    <source>
        <dbReference type="ARBA" id="ARBA00022679"/>
    </source>
</evidence>
<keyword evidence="9" id="KW-1133">Transmembrane helix</keyword>
<dbReference type="OrthoDB" id="9804645at2"/>
<dbReference type="SUPFAM" id="SSF47384">
    <property type="entry name" value="Homodimeric domain of signal transducing histidine kinase"/>
    <property type="match status" value="1"/>
</dbReference>
<dbReference type="InterPro" id="IPR004358">
    <property type="entry name" value="Sig_transdc_His_kin-like_C"/>
</dbReference>
<dbReference type="FunFam" id="3.30.565.10:FF:000006">
    <property type="entry name" value="Sensor histidine kinase WalK"/>
    <property type="match status" value="1"/>
</dbReference>
<dbReference type="SMART" id="SM00387">
    <property type="entry name" value="HATPase_c"/>
    <property type="match status" value="1"/>
</dbReference>
<evidence type="ECO:0000256" key="9">
    <source>
        <dbReference type="SAM" id="Phobius"/>
    </source>
</evidence>
<dbReference type="PRINTS" id="PR00344">
    <property type="entry name" value="BCTRLSENSOR"/>
</dbReference>
<reference evidence="12 13" key="1">
    <citation type="journal article" date="2019" name="Environ. Microbiol.">
        <title>Species interactions and distinct microbial communities in high Arctic permafrost affected cryosols are associated with the CH4 and CO2 gas fluxes.</title>
        <authorList>
            <person name="Altshuler I."/>
            <person name="Hamel J."/>
            <person name="Turney S."/>
            <person name="Magnuson E."/>
            <person name="Levesque R."/>
            <person name="Greer C."/>
            <person name="Whyte L.G."/>
        </authorList>
    </citation>
    <scope>NUCLEOTIDE SEQUENCE [LARGE SCALE GENOMIC DNA]</scope>
    <source>
        <strain evidence="12 13">E4</strain>
    </source>
</reference>
<sequence>MKKTSTHISLWRWICVRILSLAIGTVILIAFCMWLRYAVWYFYAVDSMSPQVRQEFAQLSQNPSENTARYHSIIDTYFGEKATDPSISSSDWLMLAILVLVAIPLIVILGLKAARPLSNQFSQIAMAAKAVARGEFSKRAGIEKQAPNELTQLAEDFNSMTAQLERYENELRDSNAAMAHELRSPLTAAIGRLQGMMDGVFPADSHQISIVMRQLYQLNRLIDDLHLLSLATAGKLTLDKTPFDLNDLLDERVAWMKPRTEDTDFTIVFTRQNTANCHADPYRMGQVISILMDNALRYAREGKVLEIAVVQQVKTVNITFSDHGPGVDNLFLTQIFERFSRAETSRARNSGGSGLGLSIARAICEAHGGTLEAANGPQNGMCFVVSLPVQELAQHNSFSQRRDIR</sequence>
<keyword evidence="7" id="KW-0902">Two-component regulatory system</keyword>
<evidence type="ECO:0000256" key="4">
    <source>
        <dbReference type="ARBA" id="ARBA00022553"/>
    </source>
</evidence>
<keyword evidence="9" id="KW-0472">Membrane</keyword>
<dbReference type="SMART" id="SM00304">
    <property type="entry name" value="HAMP"/>
    <property type="match status" value="1"/>
</dbReference>
<keyword evidence="8" id="KW-0175">Coiled coil</keyword>
<evidence type="ECO:0000256" key="8">
    <source>
        <dbReference type="SAM" id="Coils"/>
    </source>
</evidence>
<dbReference type="SMART" id="SM00388">
    <property type="entry name" value="HisKA"/>
    <property type="match status" value="1"/>
</dbReference>
<comment type="catalytic activity">
    <reaction evidence="1">
        <text>ATP + protein L-histidine = ADP + protein N-phospho-L-histidine.</text>
        <dbReference type="EC" id="2.7.13.3"/>
    </reaction>
</comment>
<keyword evidence="6" id="KW-0418">Kinase</keyword>
<dbReference type="InterPro" id="IPR005467">
    <property type="entry name" value="His_kinase_dom"/>
</dbReference>
<evidence type="ECO:0000256" key="6">
    <source>
        <dbReference type="ARBA" id="ARBA00022777"/>
    </source>
</evidence>
<dbReference type="AlphaFoldDB" id="A0A502GVC0"/>
<evidence type="ECO:0000313" key="13">
    <source>
        <dbReference type="Proteomes" id="UP000317663"/>
    </source>
</evidence>
<dbReference type="PROSITE" id="PS50109">
    <property type="entry name" value="HIS_KIN"/>
    <property type="match status" value="1"/>
</dbReference>
<dbReference type="Pfam" id="PF00672">
    <property type="entry name" value="HAMP"/>
    <property type="match status" value="1"/>
</dbReference>
<dbReference type="CDD" id="cd00082">
    <property type="entry name" value="HisKA"/>
    <property type="match status" value="1"/>
</dbReference>
<evidence type="ECO:0000256" key="1">
    <source>
        <dbReference type="ARBA" id="ARBA00000085"/>
    </source>
</evidence>
<dbReference type="Gene3D" id="6.10.340.10">
    <property type="match status" value="1"/>
</dbReference>
<dbReference type="Gene3D" id="1.10.287.130">
    <property type="match status" value="1"/>
</dbReference>
<dbReference type="InterPro" id="IPR050736">
    <property type="entry name" value="Sensor_HK_Regulatory"/>
</dbReference>
<feature type="transmembrane region" description="Helical" evidence="9">
    <location>
        <begin position="21"/>
        <end position="43"/>
    </location>
</feature>
<dbReference type="PANTHER" id="PTHR43711:SF1">
    <property type="entry name" value="HISTIDINE KINASE 1"/>
    <property type="match status" value="1"/>
</dbReference>
<dbReference type="Proteomes" id="UP000317663">
    <property type="component" value="Unassembled WGS sequence"/>
</dbReference>
<evidence type="ECO:0000259" key="10">
    <source>
        <dbReference type="PROSITE" id="PS50109"/>
    </source>
</evidence>
<dbReference type="CDD" id="cd06225">
    <property type="entry name" value="HAMP"/>
    <property type="match status" value="1"/>
</dbReference>
<evidence type="ECO:0000256" key="7">
    <source>
        <dbReference type="ARBA" id="ARBA00023012"/>
    </source>
</evidence>
<evidence type="ECO:0000256" key="2">
    <source>
        <dbReference type="ARBA" id="ARBA00004370"/>
    </source>
</evidence>
<dbReference type="PROSITE" id="PS50885">
    <property type="entry name" value="HAMP"/>
    <property type="match status" value="1"/>
</dbReference>